<comment type="caution">
    <text evidence="1">The sequence shown here is derived from an EMBL/GenBank/DDBJ whole genome shotgun (WGS) entry which is preliminary data.</text>
</comment>
<evidence type="ECO:0000313" key="4">
    <source>
        <dbReference type="Proteomes" id="UP000821598"/>
    </source>
</evidence>
<dbReference type="AlphaFoldDB" id="A0A7W8LDS4"/>
<protein>
    <submittedName>
        <fullName evidence="1">Uncharacterized protein</fullName>
    </submittedName>
</protein>
<dbReference type="EMBL" id="VOMC01000001">
    <property type="protein sequence ID" value="NVI02555.1"/>
    <property type="molecule type" value="Genomic_DNA"/>
</dbReference>
<dbReference type="RefSeq" id="WP_176122669.1">
    <property type="nucleotide sequence ID" value="NZ_JACHDE010000015.1"/>
</dbReference>
<evidence type="ECO:0000313" key="2">
    <source>
        <dbReference type="EMBL" id="NVI02555.1"/>
    </source>
</evidence>
<dbReference type="Proteomes" id="UP000592820">
    <property type="component" value="Unassembled WGS sequence"/>
</dbReference>
<sequence length="63" mass="7046">MSERRERRTPPARAPALARSEVAIMVEEWTRAIPEVRLDPAKKAVASSGLVNGMLELHLVWPV</sequence>
<reference evidence="1 3" key="2">
    <citation type="submission" date="2020-08" db="EMBL/GenBank/DDBJ databases">
        <title>Genomic Encyclopedia of Type Strains, Phase IV (KMG-V): Genome sequencing to study the core and pangenomes of soil and plant-associated prokaryotes.</title>
        <authorList>
            <person name="Whitman W."/>
        </authorList>
    </citation>
    <scope>NUCLEOTIDE SEQUENCE [LARGE SCALE GENOMIC DNA]</scope>
    <source>
        <strain evidence="1 3">JPY162</strain>
    </source>
</reference>
<accession>A0A7W8LDS4</accession>
<dbReference type="Proteomes" id="UP000821598">
    <property type="component" value="Unassembled WGS sequence"/>
</dbReference>
<proteinExistence type="predicted"/>
<name>A0A7W8LDS4_9BURK</name>
<reference evidence="2 4" key="1">
    <citation type="submission" date="2019-08" db="EMBL/GenBank/DDBJ databases">
        <title>Paraburkholderia simonii sp. nov. and P. youngii sp. nov. Brazilian and Mexican Mimosa-associated rhizobia.</title>
        <authorList>
            <person name="Mavima L."/>
            <person name="Beukes C.W."/>
            <person name="Palmer M."/>
            <person name="De Meyer S.E."/>
            <person name="James E.K."/>
            <person name="Maluk M."/>
            <person name="Avontuur J.R."/>
            <person name="Chan W.Y."/>
            <person name="Venter S.N."/>
            <person name="Steenkamp E.T."/>
        </authorList>
    </citation>
    <scope>NUCLEOTIDE SEQUENCE [LARGE SCALE GENOMIC DNA]</scope>
    <source>
        <strain evidence="2 4">JPY454</strain>
    </source>
</reference>
<keyword evidence="4" id="KW-1185">Reference proteome</keyword>
<gene>
    <name evidence="2" type="ORF">FSB64_01790</name>
    <name evidence="1" type="ORF">HDG41_005884</name>
</gene>
<organism evidence="1 3">
    <name type="scientific">Paraburkholderia youngii</name>
    <dbReference type="NCBI Taxonomy" id="2782701"/>
    <lineage>
        <taxon>Bacteria</taxon>
        <taxon>Pseudomonadati</taxon>
        <taxon>Pseudomonadota</taxon>
        <taxon>Betaproteobacteria</taxon>
        <taxon>Burkholderiales</taxon>
        <taxon>Burkholderiaceae</taxon>
        <taxon>Paraburkholderia</taxon>
    </lineage>
</organism>
<dbReference type="EMBL" id="JACHDE010000015">
    <property type="protein sequence ID" value="MBB5403794.1"/>
    <property type="molecule type" value="Genomic_DNA"/>
</dbReference>
<evidence type="ECO:0000313" key="1">
    <source>
        <dbReference type="EMBL" id="MBB5403794.1"/>
    </source>
</evidence>
<evidence type="ECO:0000313" key="3">
    <source>
        <dbReference type="Proteomes" id="UP000592820"/>
    </source>
</evidence>